<keyword evidence="1" id="KW-0378">Hydrolase</keyword>
<keyword evidence="2" id="KW-1185">Reference proteome</keyword>
<accession>A0ABT4Q2C3</accession>
<reference evidence="1 2" key="1">
    <citation type="submission" date="2022-12" db="EMBL/GenBank/DDBJ databases">
        <title>Draft genome sequence of Paenibacillus sp. dW9.</title>
        <authorList>
            <person name="Choi E.-W."/>
            <person name="Kim D.-U."/>
        </authorList>
    </citation>
    <scope>NUCLEOTIDE SEQUENCE [LARGE SCALE GENOMIC DNA]</scope>
    <source>
        <strain evidence="2">dW9</strain>
    </source>
</reference>
<organism evidence="1 2">
    <name type="scientific">Paenibacillus gyeongsangnamensis</name>
    <dbReference type="NCBI Taxonomy" id="3388067"/>
    <lineage>
        <taxon>Bacteria</taxon>
        <taxon>Bacillati</taxon>
        <taxon>Bacillota</taxon>
        <taxon>Bacilli</taxon>
        <taxon>Bacillales</taxon>
        <taxon>Paenibacillaceae</taxon>
        <taxon>Paenibacillus</taxon>
    </lineage>
</organism>
<evidence type="ECO:0000313" key="1">
    <source>
        <dbReference type="EMBL" id="MCZ8510976.1"/>
    </source>
</evidence>
<dbReference type="SUPFAM" id="SSF75005">
    <property type="entry name" value="Arabinanase/levansucrase/invertase"/>
    <property type="match status" value="1"/>
</dbReference>
<dbReference type="Gene3D" id="2.115.10.20">
    <property type="entry name" value="Glycosyl hydrolase domain, family 43"/>
    <property type="match status" value="1"/>
</dbReference>
<proteinExistence type="predicted"/>
<dbReference type="Proteomes" id="UP001527882">
    <property type="component" value="Unassembled WGS sequence"/>
</dbReference>
<dbReference type="EMBL" id="JAQAGZ010000001">
    <property type="protein sequence ID" value="MCZ8510976.1"/>
    <property type="molecule type" value="Genomic_DNA"/>
</dbReference>
<sequence>MSKIMLFENMLPAPRNGGFRMDGYWVWCGSVIQGEDNRYHMFASRWTKDLPMHPGWLVASEIVRAVSDTPEGPYRFEEVVLPSRGAEYWDGRSTHNPQIVKHQDTYILYYMGSTHPFKDVSPDEQFDLNDPRCIVARSNKRIGIATSKSVFGPWERLDSPILHPRPSKFDNFFTSNPAPYIHEDGSVLLIYKTRTYKSRPYPTFLHGETMTFGVARASHYMGPYTALSDKTIFPAEKFCLEDPFIYQVPGGYEMIAKDMKGNICGEYHGGIFARSADGVNWEAFEGQKAYSRTIKWDDGTEQVMGSLERPFILFQDLKPTHMFFATADGPGEFTNASNTWNMVIPLKQD</sequence>
<protein>
    <submittedName>
        <fullName evidence="1">Glycoside hydrolase family protein</fullName>
    </submittedName>
</protein>
<comment type="caution">
    <text evidence="1">The sequence shown here is derived from an EMBL/GenBank/DDBJ whole genome shotgun (WGS) entry which is preliminary data.</text>
</comment>
<name>A0ABT4Q2C3_9BACL</name>
<dbReference type="RefSeq" id="WP_269879349.1">
    <property type="nucleotide sequence ID" value="NZ_JAQAGZ010000001.1"/>
</dbReference>
<gene>
    <name evidence="1" type="ORF">O9H85_00700</name>
</gene>
<dbReference type="GO" id="GO:0016787">
    <property type="term" value="F:hydrolase activity"/>
    <property type="evidence" value="ECO:0007669"/>
    <property type="project" value="UniProtKB-KW"/>
</dbReference>
<dbReference type="InterPro" id="IPR023296">
    <property type="entry name" value="Glyco_hydro_beta-prop_sf"/>
</dbReference>
<evidence type="ECO:0000313" key="2">
    <source>
        <dbReference type="Proteomes" id="UP001527882"/>
    </source>
</evidence>
<dbReference type="CDD" id="cd08994">
    <property type="entry name" value="GH43_62_32_68_117_130-like"/>
    <property type="match status" value="1"/>
</dbReference>